<feature type="compositionally biased region" description="Basic and acidic residues" evidence="3">
    <location>
        <begin position="1291"/>
        <end position="1302"/>
    </location>
</feature>
<feature type="region of interest" description="Disordered" evidence="3">
    <location>
        <begin position="1593"/>
        <end position="1724"/>
    </location>
</feature>
<feature type="region of interest" description="Disordered" evidence="3">
    <location>
        <begin position="1411"/>
        <end position="1439"/>
    </location>
</feature>
<feature type="compositionally biased region" description="Polar residues" evidence="3">
    <location>
        <begin position="1192"/>
        <end position="1237"/>
    </location>
</feature>
<feature type="compositionally biased region" description="Acidic residues" evidence="3">
    <location>
        <begin position="1414"/>
        <end position="1424"/>
    </location>
</feature>
<dbReference type="EMBL" id="JAAAIN010000558">
    <property type="protein sequence ID" value="KAG0313003.1"/>
    <property type="molecule type" value="Genomic_DNA"/>
</dbReference>
<feature type="compositionally biased region" description="Low complexity" evidence="3">
    <location>
        <begin position="1817"/>
        <end position="1841"/>
    </location>
</feature>
<feature type="region of interest" description="Disordered" evidence="3">
    <location>
        <begin position="1"/>
        <end position="44"/>
    </location>
</feature>
<proteinExistence type="predicted"/>
<dbReference type="GO" id="GO:0015630">
    <property type="term" value="C:microtubule cytoskeleton"/>
    <property type="evidence" value="ECO:0007669"/>
    <property type="project" value="TreeGrafter"/>
</dbReference>
<feature type="compositionally biased region" description="Polar residues" evidence="3">
    <location>
        <begin position="1271"/>
        <end position="1289"/>
    </location>
</feature>
<feature type="compositionally biased region" description="Acidic residues" evidence="3">
    <location>
        <begin position="381"/>
        <end position="424"/>
    </location>
</feature>
<feature type="compositionally biased region" description="Low complexity" evidence="3">
    <location>
        <begin position="1160"/>
        <end position="1172"/>
    </location>
</feature>
<feature type="compositionally biased region" description="Basic residues" evidence="3">
    <location>
        <begin position="128"/>
        <end position="142"/>
    </location>
</feature>
<feature type="domain" description="SH3" evidence="4">
    <location>
        <begin position="265"/>
        <end position="326"/>
    </location>
</feature>
<feature type="compositionally biased region" description="Low complexity" evidence="3">
    <location>
        <begin position="1537"/>
        <end position="1553"/>
    </location>
</feature>
<feature type="region of interest" description="Disordered" evidence="3">
    <location>
        <begin position="1462"/>
        <end position="1495"/>
    </location>
</feature>
<feature type="region of interest" description="Disordered" evidence="3">
    <location>
        <begin position="1776"/>
        <end position="1877"/>
    </location>
</feature>
<feature type="compositionally biased region" description="Low complexity" evidence="3">
    <location>
        <begin position="1628"/>
        <end position="1642"/>
    </location>
</feature>
<feature type="compositionally biased region" description="Basic and acidic residues" evidence="3">
    <location>
        <begin position="616"/>
        <end position="630"/>
    </location>
</feature>
<feature type="compositionally biased region" description="Low complexity" evidence="3">
    <location>
        <begin position="1338"/>
        <end position="1355"/>
    </location>
</feature>
<dbReference type="PANTHER" id="PTHR47775:SF1">
    <property type="entry name" value="BUD SITE SELECTION PROTEIN 14"/>
    <property type="match status" value="1"/>
</dbReference>
<feature type="compositionally biased region" description="Polar residues" evidence="3">
    <location>
        <begin position="876"/>
        <end position="886"/>
    </location>
</feature>
<feature type="region of interest" description="Disordered" evidence="3">
    <location>
        <begin position="380"/>
        <end position="425"/>
    </location>
</feature>
<dbReference type="GO" id="GO:0051286">
    <property type="term" value="C:cell tip"/>
    <property type="evidence" value="ECO:0007669"/>
    <property type="project" value="TreeGrafter"/>
</dbReference>
<feature type="compositionally biased region" description="Low complexity" evidence="3">
    <location>
        <begin position="1481"/>
        <end position="1490"/>
    </location>
</feature>
<dbReference type="SUPFAM" id="SSF54236">
    <property type="entry name" value="Ubiquitin-like"/>
    <property type="match status" value="1"/>
</dbReference>
<feature type="compositionally biased region" description="Low complexity" evidence="3">
    <location>
        <begin position="700"/>
        <end position="749"/>
    </location>
</feature>
<feature type="region of interest" description="Disordered" evidence="3">
    <location>
        <begin position="861"/>
        <end position="897"/>
    </location>
</feature>
<feature type="compositionally biased region" description="Low complexity" evidence="3">
    <location>
        <begin position="1860"/>
        <end position="1872"/>
    </location>
</feature>
<dbReference type="GO" id="GO:0007165">
    <property type="term" value="P:signal transduction"/>
    <property type="evidence" value="ECO:0007669"/>
    <property type="project" value="InterPro"/>
</dbReference>
<feature type="compositionally biased region" description="Acidic residues" evidence="3">
    <location>
        <begin position="114"/>
        <end position="124"/>
    </location>
</feature>
<dbReference type="PROSITE" id="PS50002">
    <property type="entry name" value="SH3"/>
    <property type="match status" value="1"/>
</dbReference>
<feature type="compositionally biased region" description="Polar residues" evidence="3">
    <location>
        <begin position="451"/>
        <end position="462"/>
    </location>
</feature>
<feature type="compositionally biased region" description="Low complexity" evidence="3">
    <location>
        <begin position="861"/>
        <end position="875"/>
    </location>
</feature>
<keyword evidence="6" id="KW-1185">Reference proteome</keyword>
<evidence type="ECO:0000256" key="1">
    <source>
        <dbReference type="ARBA" id="ARBA00022443"/>
    </source>
</evidence>
<feature type="region of interest" description="Disordered" evidence="3">
    <location>
        <begin position="1525"/>
        <end position="1557"/>
    </location>
</feature>
<dbReference type="InterPro" id="IPR029071">
    <property type="entry name" value="Ubiquitin-like_domsf"/>
</dbReference>
<comment type="caution">
    <text evidence="5">The sequence shown here is derived from an EMBL/GenBank/DDBJ whole genome shotgun (WGS) entry which is preliminary data.</text>
</comment>
<feature type="compositionally biased region" description="Basic and acidic residues" evidence="3">
    <location>
        <begin position="199"/>
        <end position="220"/>
    </location>
</feature>
<feature type="compositionally biased region" description="Acidic residues" evidence="3">
    <location>
        <begin position="221"/>
        <end position="256"/>
    </location>
</feature>
<dbReference type="GO" id="GO:0030950">
    <property type="term" value="P:establishment or maintenance of actin cytoskeleton polarity"/>
    <property type="evidence" value="ECO:0007669"/>
    <property type="project" value="TreeGrafter"/>
</dbReference>
<dbReference type="OrthoDB" id="196165at2759"/>
<feature type="compositionally biased region" description="Low complexity" evidence="3">
    <location>
        <begin position="577"/>
        <end position="601"/>
    </location>
</feature>
<name>A0A9P6UNR4_9FUNG</name>
<feature type="compositionally biased region" description="Low complexity" evidence="3">
    <location>
        <begin position="1710"/>
        <end position="1720"/>
    </location>
</feature>
<feature type="compositionally biased region" description="Acidic residues" evidence="3">
    <location>
        <begin position="506"/>
        <end position="520"/>
    </location>
</feature>
<feature type="region of interest" description="Disordered" evidence="3">
    <location>
        <begin position="102"/>
        <end position="151"/>
    </location>
</feature>
<feature type="compositionally biased region" description="Low complexity" evidence="3">
    <location>
        <begin position="1603"/>
        <end position="1614"/>
    </location>
</feature>
<feature type="compositionally biased region" description="Basic and acidic residues" evidence="3">
    <location>
        <begin position="677"/>
        <end position="695"/>
    </location>
</feature>
<feature type="compositionally biased region" description="Basic and acidic residues" evidence="3">
    <location>
        <begin position="1848"/>
        <end position="1859"/>
    </location>
</feature>
<keyword evidence="1 2" id="KW-0728">SH3 domain</keyword>
<dbReference type="PANTHER" id="PTHR47775">
    <property type="entry name" value="BUD SITE SELECTION PROTEIN 14"/>
    <property type="match status" value="1"/>
</dbReference>
<gene>
    <name evidence="5" type="ORF">BGZ97_010611</name>
</gene>
<feature type="compositionally biased region" description="Basic and acidic residues" evidence="3">
    <location>
        <begin position="552"/>
        <end position="564"/>
    </location>
</feature>
<feature type="compositionally biased region" description="Low complexity" evidence="3">
    <location>
        <begin position="1777"/>
        <end position="1787"/>
    </location>
</feature>
<dbReference type="Gene3D" id="2.30.30.40">
    <property type="entry name" value="SH3 Domains"/>
    <property type="match status" value="1"/>
</dbReference>
<evidence type="ECO:0000256" key="2">
    <source>
        <dbReference type="PROSITE-ProRule" id="PRU00192"/>
    </source>
</evidence>
<feature type="region of interest" description="Disordered" evidence="3">
    <location>
        <begin position="672"/>
        <end position="755"/>
    </location>
</feature>
<sequence length="1959" mass="214853">MASSPGLNGHSAEEQFSHLRNNNNTDNNSNLNHNNHITNGSSRGVRFQQNQDAIVPASDQDDNDDDSTDEDEAYNSYMQEQEQQQQHQQQIKHNLGLTRQLQPHYGSVGSGDQDMADEDEDEDDYANHRQHQQQQPHHHQHQQLRQIQQQYQLQQQQHLNAYKSQAMNIQQLLRQDQSHDHDMAGTDSHEEDEYYQQNPHHDPHLQHQMDIDMQRSHHDDLSEDIEDDDDDFDDEVEEDEVDEEMMDEEDDDEGSEAISLTEDDIDFNLVYAFHTFVATQEGQASVVRNDSLMLLEDANVYWWLVRVLKTGVIGYIPAENIETPFERLARLNTYRNVSLTAPSPEWGTFDEHIQPLDPAVLEQRAANRRSVVFTAQNEFLEASETEWSDEEDEEGGWYGDGGEEGEEDEEEEEEGSTEDNEDEHESIVEDAIHGAATSIDIASTHKDDSNDNQGYGDSSVKSELQLEAERVQQEILSEQRKHEEMRAMKAMEKEQEYNRQAQQVSAEDEDKDNESEDEEVQVTNRYRKPLLDEDDLLFSSEKRVISLTPPIARDDNLIHRESPSKARNLRFSGETTPRLSPQPSQQLQQSPSQQQRQASPLTTVRSPSIDSEEEEREKMKKSMAERKEAKISAILGNGPQEPIVRKSKEEYERGLPPEAVVVKKPGKFKSLFSVGKSSKDKERKEKERLEKERLKNLVKSSASTATAAGTNSNNSGISNNLFRARSNSNGSVGSSSTAPSTTANPLSPTVVKKEESQQDFMTLRVYPGNVDFGASMYKTVVITPATMSSDVAHQAVVKFRLAPDGTASTGDFYLTVKGVDGDETVLQATDKPMAIYQSLTAHLTTPLPANHRLSISSVSSMMSVNSTGSQSSSSNPTAPGTPTLRRTGSGRAEPQQRSIRFLLNKKIKRAGSVSLAGSSIPSTPTTPTTPQEDFFWVKVVCQAQDLPQSMVLLEGMGSAIEKADSRTHGQSFATKVEHWIPMHSTSNAGDVIFKTLEKVGIRSGVVDGVPEHVLVAKRLAVPHGLVIEYQLGLKLASGTTKKFKQGEEISLPPQVPLAKCFEDHQLQPIRRSPKADVASMPLHPEYVFFVRKATKSLQAEMKFVQERLQQTQARSRVSSTLQTSQAGRTSVDTVDSQASGIVSPTSSGFPGRNSIGQREASTAAATANVAAAGRLTGSTSPPIRIPRRTDSVIMSPTSTPIRANSFDNSSGRPSPTLSAQNMMTTQQIHPPQISRTPTPDRHQQVRTRSPSISQGSPTALARPLQAPSPAPSNLSSHGEQQEGSRSSTPERAAKIDRPERQRAISPSLTHGPSPLSMSAIMLPSDSSNSTVTLRKESSTNSEEPSTPTLSSSPSPANRLSVKKNATQGVDILLQKGIVRSSRSQGQYHYQFIPFGGGEEIDITEIIEDVLGGDSDNEDEDDDDESHNHSHNQHVDQNAGHEQDFASMSRRERVAAAVARASQAVAAGKERRRAIAKARPASGSGVSLRSSPSRDWDRLEQLSGSARGGETLLKLERALAAEAVTVSSSAEGPCSRNLPSPMSLTSSSPSSPTLNRRVSDAEVQIASVTTMGQNNGLPGSVRNYSPIPQVVTKEGDLNSRAHSPGRSSPSTPTSGYVRPTLLANLSSLPNSRGTNSNPSSPSSVVAPHLHPIEGRSYSPLPRPLQTPSPAALPHQLSIRTSLASSSSADPTSPSTDESSATSPLGPLPQFTTTNNNVNRTRSASASVAEGGFRKGGHVASASESAVSLSHNQHDPWLLASDYNTGMQDLLTLVRGGRSSSVSTSAPSSLRGGLTFGKDGKIVQGPMSPTHHSRHRKFSSQANSPTLSSSSLLYNNTSSTSTTNHHHYHKDTPAHDRHLDDTTTTTASSGTTSANHNDHVYMTTNNYNTIDGTTADDEVEQNEGHDDDEPRIWIRTDRRLRDVRSECHPEVFECWREVDADLDKVERQLDSLLATVKAAIF</sequence>
<feature type="compositionally biased region" description="Polar residues" evidence="3">
    <location>
        <begin position="1115"/>
        <end position="1148"/>
    </location>
</feature>
<evidence type="ECO:0000256" key="3">
    <source>
        <dbReference type="SAM" id="MobiDB-lite"/>
    </source>
</evidence>
<feature type="compositionally biased region" description="Low complexity" evidence="3">
    <location>
        <begin position="1679"/>
        <end position="1702"/>
    </location>
</feature>
<feature type="compositionally biased region" description="Low complexity" evidence="3">
    <location>
        <begin position="21"/>
        <end position="39"/>
    </location>
</feature>
<feature type="region of interest" description="Disordered" evidence="3">
    <location>
        <begin position="1115"/>
        <end position="1360"/>
    </location>
</feature>
<feature type="region of interest" description="Disordered" evidence="3">
    <location>
        <begin position="176"/>
        <end position="256"/>
    </location>
</feature>
<reference evidence="5" key="1">
    <citation type="journal article" date="2020" name="Fungal Divers.">
        <title>Resolving the Mortierellaceae phylogeny through synthesis of multi-gene phylogenetics and phylogenomics.</title>
        <authorList>
            <person name="Vandepol N."/>
            <person name="Liber J."/>
            <person name="Desiro A."/>
            <person name="Na H."/>
            <person name="Kennedy M."/>
            <person name="Barry K."/>
            <person name="Grigoriev I.V."/>
            <person name="Miller A.N."/>
            <person name="O'Donnell K."/>
            <person name="Stajich J.E."/>
            <person name="Bonito G."/>
        </authorList>
    </citation>
    <scope>NUCLEOTIDE SEQUENCE</scope>
    <source>
        <strain evidence="5">NVP60</strain>
    </source>
</reference>
<accession>A0A9P6UNR4</accession>
<dbReference type="Proteomes" id="UP000823405">
    <property type="component" value="Unassembled WGS sequence"/>
</dbReference>
<feature type="region of interest" description="Disordered" evidence="3">
    <location>
        <begin position="439"/>
        <end position="651"/>
    </location>
</feature>
<evidence type="ECO:0000313" key="5">
    <source>
        <dbReference type="EMBL" id="KAG0313003.1"/>
    </source>
</evidence>
<evidence type="ECO:0000313" key="6">
    <source>
        <dbReference type="Proteomes" id="UP000823405"/>
    </source>
</evidence>
<dbReference type="SUPFAM" id="SSF50044">
    <property type="entry name" value="SH3-domain"/>
    <property type="match status" value="1"/>
</dbReference>
<organism evidence="5 6">
    <name type="scientific">Linnemannia gamsii</name>
    <dbReference type="NCBI Taxonomy" id="64522"/>
    <lineage>
        <taxon>Eukaryota</taxon>
        <taxon>Fungi</taxon>
        <taxon>Fungi incertae sedis</taxon>
        <taxon>Mucoromycota</taxon>
        <taxon>Mortierellomycotina</taxon>
        <taxon>Mortierellomycetes</taxon>
        <taxon>Mortierellales</taxon>
        <taxon>Mortierellaceae</taxon>
        <taxon>Linnemannia</taxon>
    </lineage>
</organism>
<evidence type="ECO:0000259" key="4">
    <source>
        <dbReference type="PROSITE" id="PS50002"/>
    </source>
</evidence>
<dbReference type="GO" id="GO:0008104">
    <property type="term" value="P:intracellular protein localization"/>
    <property type="evidence" value="ECO:0007669"/>
    <property type="project" value="TreeGrafter"/>
</dbReference>
<feature type="compositionally biased region" description="Basic and acidic residues" evidence="3">
    <location>
        <begin position="176"/>
        <end position="188"/>
    </location>
</feature>
<dbReference type="SMART" id="SM00326">
    <property type="entry name" value="SH3"/>
    <property type="match status" value="1"/>
</dbReference>
<dbReference type="InterPro" id="IPR001452">
    <property type="entry name" value="SH3_domain"/>
</dbReference>
<protein>
    <recommendedName>
        <fullName evidence="4">SH3 domain-containing protein</fullName>
    </recommendedName>
</protein>
<dbReference type="InterPro" id="IPR053039">
    <property type="entry name" value="Polarity_Bud-Selection_Reg"/>
</dbReference>
<feature type="compositionally biased region" description="Polar residues" evidence="3">
    <location>
        <begin position="1246"/>
        <end position="1257"/>
    </location>
</feature>
<feature type="compositionally biased region" description="Basic and acidic residues" evidence="3">
    <location>
        <begin position="467"/>
        <end position="497"/>
    </location>
</feature>
<dbReference type="InterPro" id="IPR036028">
    <property type="entry name" value="SH3-like_dom_sf"/>
</dbReference>